<accession>A0AA38F530</accession>
<evidence type="ECO:0000256" key="1">
    <source>
        <dbReference type="ARBA" id="ARBA00004906"/>
    </source>
</evidence>
<evidence type="ECO:0000256" key="2">
    <source>
        <dbReference type="SAM" id="MobiDB-lite"/>
    </source>
</evidence>
<comment type="caution">
    <text evidence="4">The sequence shown here is derived from an EMBL/GenBank/DDBJ whole genome shotgun (WGS) entry which is preliminary data.</text>
</comment>
<keyword evidence="5" id="KW-1185">Reference proteome</keyword>
<dbReference type="PROSITE" id="PS50097">
    <property type="entry name" value="BTB"/>
    <property type="match status" value="1"/>
</dbReference>
<organism evidence="4 5">
    <name type="scientific">Taxus chinensis</name>
    <name type="common">Chinese yew</name>
    <name type="synonym">Taxus wallichiana var. chinensis</name>
    <dbReference type="NCBI Taxonomy" id="29808"/>
    <lineage>
        <taxon>Eukaryota</taxon>
        <taxon>Viridiplantae</taxon>
        <taxon>Streptophyta</taxon>
        <taxon>Embryophyta</taxon>
        <taxon>Tracheophyta</taxon>
        <taxon>Spermatophyta</taxon>
        <taxon>Pinopsida</taxon>
        <taxon>Pinidae</taxon>
        <taxon>Conifers II</taxon>
        <taxon>Cupressales</taxon>
        <taxon>Taxaceae</taxon>
        <taxon>Taxus</taxon>
    </lineage>
</organism>
<dbReference type="PANTHER" id="PTHR46710">
    <property type="entry name" value="ARM REPEAT PROTEIN INTERACTING WITH ABF2"/>
    <property type="match status" value="1"/>
</dbReference>
<feature type="domain" description="BTB" evidence="3">
    <location>
        <begin position="595"/>
        <end position="664"/>
    </location>
</feature>
<evidence type="ECO:0000313" key="5">
    <source>
        <dbReference type="Proteomes" id="UP000824469"/>
    </source>
</evidence>
<name>A0AA38F530_TAXCH</name>
<dbReference type="Pfam" id="PF00651">
    <property type="entry name" value="BTB"/>
    <property type="match status" value="1"/>
</dbReference>
<dbReference type="SUPFAM" id="SSF54695">
    <property type="entry name" value="POZ domain"/>
    <property type="match status" value="1"/>
</dbReference>
<dbReference type="SMART" id="SM00225">
    <property type="entry name" value="BTB"/>
    <property type="match status" value="1"/>
</dbReference>
<comment type="pathway">
    <text evidence="1">Protein modification; protein ubiquitination.</text>
</comment>
<dbReference type="Gene3D" id="1.25.10.10">
    <property type="entry name" value="Leucine-rich Repeat Variant"/>
    <property type="match status" value="2"/>
</dbReference>
<dbReference type="Proteomes" id="UP000824469">
    <property type="component" value="Unassembled WGS sequence"/>
</dbReference>
<reference evidence="4 5" key="1">
    <citation type="journal article" date="2021" name="Nat. Plants">
        <title>The Taxus genome provides insights into paclitaxel biosynthesis.</title>
        <authorList>
            <person name="Xiong X."/>
            <person name="Gou J."/>
            <person name="Liao Q."/>
            <person name="Li Y."/>
            <person name="Zhou Q."/>
            <person name="Bi G."/>
            <person name="Li C."/>
            <person name="Du R."/>
            <person name="Wang X."/>
            <person name="Sun T."/>
            <person name="Guo L."/>
            <person name="Liang H."/>
            <person name="Lu P."/>
            <person name="Wu Y."/>
            <person name="Zhang Z."/>
            <person name="Ro D.K."/>
            <person name="Shang Y."/>
            <person name="Huang S."/>
            <person name="Yan J."/>
        </authorList>
    </citation>
    <scope>NUCLEOTIDE SEQUENCE [LARGE SCALE GENOMIC DNA]</scope>
    <source>
        <strain evidence="4">Ta-2019</strain>
    </source>
</reference>
<dbReference type="InterPro" id="IPR044282">
    <property type="entry name" value="ABAP1/ARIA"/>
</dbReference>
<feature type="compositionally biased region" description="Polar residues" evidence="2">
    <location>
        <begin position="14"/>
        <end position="23"/>
    </location>
</feature>
<evidence type="ECO:0000259" key="3">
    <source>
        <dbReference type="PROSITE" id="PS50097"/>
    </source>
</evidence>
<feature type="region of interest" description="Disordered" evidence="2">
    <location>
        <begin position="1"/>
        <end position="51"/>
    </location>
</feature>
<protein>
    <recommendedName>
        <fullName evidence="3">BTB domain-containing protein</fullName>
    </recommendedName>
</protein>
<dbReference type="EMBL" id="JAHRHJ020003813">
    <property type="protein sequence ID" value="KAH9289391.1"/>
    <property type="molecule type" value="Genomic_DNA"/>
</dbReference>
<dbReference type="SUPFAM" id="SSF48371">
    <property type="entry name" value="ARM repeat"/>
    <property type="match status" value="1"/>
</dbReference>
<dbReference type="PANTHER" id="PTHR46710:SF11">
    <property type="entry name" value="ARMADILLO BTB ARABIDOPSIS PROTEIN 1"/>
    <property type="match status" value="1"/>
</dbReference>
<gene>
    <name evidence="4" type="ORF">KI387_033508</name>
</gene>
<dbReference type="InterPro" id="IPR016024">
    <property type="entry name" value="ARM-type_fold"/>
</dbReference>
<sequence length="768" mass="87339">MEPDCSRKRKNDIQGESSSSSDRQTNKRIAVKPVELVSSTSADPTPIPLTPEENARKHIKAIKDLQAYQPHEIDKARFDVIQDICRLQELLVADSNLADLLVLEEGIVPHIISVLSIKPPQNYSGPPKPYENIIEQSAAILLNCIAEKSSVYRDLIREKQALPPLFLLLRREAKDARDKIMIALFRSVLTIIKTLAVDDPPGFSIIALDNDCQPIFRATLNSADTVVRVLTLDIIHLFVTNSRVFTDRFCDYEYGAAFVDLHVLLGCGYMAIQVKAAMVISAMLGTHRAGEIVLRFTSDGIALEIVQMLSSEINRARLTAAKLVRLFIEQAPTPTDLPGFTEMGVQYRLIEMIKSNIKSLQINGVRALHTIIETDQGVEDSFVHAGGIQALMNLFFESHEIGNYESLSNHIIRSLFLLATKSARGFVIFIQRGGLGLLKRTPFYYRDARQSAINFWESLKNVLIPNNYESDTEEGDIAQFNYPHRALVDRALLTENEDTRARIAYALALWVKPRDYQKLFVQNNLLESLLRLYGSSDRNEHYDGAEALYILVNRSRKYFCPTVVVNGEFLGWAPPVILDRETLSMARRHVSNKNYDVKFLLDNQTKEFNAHKAVLKYVSKRFGLMLGDWGNKGDTSTVIIKDVRHIIFVSVMKFIYTGEGVLVDNEYPDYLYELYAAAHYFDMDPLMRLCAHYIALNCLTVETIEYIYELADLYETADSLLKESCIFFMLEHHQQLYSQLGEGFSNLTQRTIPEIKKWIPRIFTMPPK</sequence>
<evidence type="ECO:0000313" key="4">
    <source>
        <dbReference type="EMBL" id="KAH9289391.1"/>
    </source>
</evidence>
<dbReference type="InterPro" id="IPR011989">
    <property type="entry name" value="ARM-like"/>
</dbReference>
<dbReference type="AlphaFoldDB" id="A0AA38F530"/>
<dbReference type="InterPro" id="IPR011333">
    <property type="entry name" value="SKP1/BTB/POZ_sf"/>
</dbReference>
<proteinExistence type="predicted"/>
<dbReference type="Gene3D" id="3.30.710.10">
    <property type="entry name" value="Potassium Channel Kv1.1, Chain A"/>
    <property type="match status" value="1"/>
</dbReference>
<dbReference type="InterPro" id="IPR000210">
    <property type="entry name" value="BTB/POZ_dom"/>
</dbReference>